<comment type="caution">
    <text evidence="2">The sequence shown here is derived from an EMBL/GenBank/DDBJ whole genome shotgun (WGS) entry which is preliminary data.</text>
</comment>
<name>A0A4R6A2Q7_9RHOB</name>
<dbReference type="PROSITE" id="PS50146">
    <property type="entry name" value="DAGK"/>
    <property type="match status" value="1"/>
</dbReference>
<dbReference type="GO" id="GO:0016301">
    <property type="term" value="F:kinase activity"/>
    <property type="evidence" value="ECO:0007669"/>
    <property type="project" value="InterPro"/>
</dbReference>
<dbReference type="Pfam" id="PF00781">
    <property type="entry name" value="DAGK_cat"/>
    <property type="match status" value="1"/>
</dbReference>
<dbReference type="InterPro" id="IPR017438">
    <property type="entry name" value="ATP-NAD_kinase_N"/>
</dbReference>
<dbReference type="SUPFAM" id="SSF111331">
    <property type="entry name" value="NAD kinase/diacylglycerol kinase-like"/>
    <property type="match status" value="1"/>
</dbReference>
<evidence type="ECO:0000313" key="2">
    <source>
        <dbReference type="EMBL" id="TDL76238.1"/>
    </source>
</evidence>
<feature type="domain" description="DAGKc" evidence="1">
    <location>
        <begin position="1"/>
        <end position="128"/>
    </location>
</feature>
<gene>
    <name evidence="2" type="ORF">E2L08_14175</name>
</gene>
<dbReference type="Gene3D" id="2.60.200.40">
    <property type="match status" value="1"/>
</dbReference>
<protein>
    <recommendedName>
        <fullName evidence="1">DAGKc domain-containing protein</fullName>
    </recommendedName>
</protein>
<sequence>MAYRIALIANRSSGQNSRDAEAIDRCMAGLGPDVFRLDWEPGSDMGAVIDRALAQGAERVVAAGGDGTVMAVAGAMLGRGVPLGVLPLGTFNFFARGLGLSEDPDRAARQIVDADPHEIRVGMVNGRPFLNNASLGIYPAILKERETVYSRWGRFRTMAYWSVGKTFLRYRKPMKLTLRHDGMTRQVRTALLFAGRSAYQLELFGIAGADAIDADRFAFIIARADTRLELFRMAARLALRKPLRGRDYELLTTDELSVETATTRALLAFDGEKSRDAGPFRFHMSQDRLTILLPRNPTGHAT</sequence>
<evidence type="ECO:0000313" key="3">
    <source>
        <dbReference type="Proteomes" id="UP000295701"/>
    </source>
</evidence>
<dbReference type="OrthoDB" id="9815110at2"/>
<accession>A0A4R6A2Q7</accession>
<proteinExistence type="predicted"/>
<dbReference type="RefSeq" id="WP_133397752.1">
    <property type="nucleotide sequence ID" value="NZ_SNAA01000018.1"/>
</dbReference>
<keyword evidence="3" id="KW-1185">Reference proteome</keyword>
<dbReference type="SMART" id="SM00046">
    <property type="entry name" value="DAGKc"/>
    <property type="match status" value="1"/>
</dbReference>
<dbReference type="Gene3D" id="3.40.50.10330">
    <property type="entry name" value="Probable inorganic polyphosphate/atp-NAD kinase, domain 1"/>
    <property type="match status" value="1"/>
</dbReference>
<dbReference type="InterPro" id="IPR001206">
    <property type="entry name" value="Diacylglycerol_kinase_cat_dom"/>
</dbReference>
<dbReference type="EMBL" id="SNAA01000018">
    <property type="protein sequence ID" value="TDL76238.1"/>
    <property type="molecule type" value="Genomic_DNA"/>
</dbReference>
<evidence type="ECO:0000259" key="1">
    <source>
        <dbReference type="PROSITE" id="PS50146"/>
    </source>
</evidence>
<organism evidence="2 3">
    <name type="scientific">Palleronia sediminis</name>
    <dbReference type="NCBI Taxonomy" id="2547833"/>
    <lineage>
        <taxon>Bacteria</taxon>
        <taxon>Pseudomonadati</taxon>
        <taxon>Pseudomonadota</taxon>
        <taxon>Alphaproteobacteria</taxon>
        <taxon>Rhodobacterales</taxon>
        <taxon>Roseobacteraceae</taxon>
        <taxon>Palleronia</taxon>
    </lineage>
</organism>
<dbReference type="Proteomes" id="UP000295701">
    <property type="component" value="Unassembled WGS sequence"/>
</dbReference>
<reference evidence="2 3" key="1">
    <citation type="submission" date="2019-03" db="EMBL/GenBank/DDBJ databases">
        <title>Primorskyibacter sp. SS33 isolated from sediments.</title>
        <authorList>
            <person name="Xunke S."/>
        </authorList>
    </citation>
    <scope>NUCLEOTIDE SEQUENCE [LARGE SCALE GENOMIC DNA]</scope>
    <source>
        <strain evidence="2 3">SS33</strain>
    </source>
</reference>
<dbReference type="InterPro" id="IPR016064">
    <property type="entry name" value="NAD/diacylglycerol_kinase_sf"/>
</dbReference>
<dbReference type="AlphaFoldDB" id="A0A4R6A2Q7"/>